<dbReference type="RefSeq" id="WP_137642733.1">
    <property type="nucleotide sequence ID" value="NZ_BJEA01000010.1"/>
</dbReference>
<feature type="domain" description="Gfo/Idh/MocA-like oxidoreductase N-terminal" evidence="1">
    <location>
        <begin position="2"/>
        <end position="118"/>
    </location>
</feature>
<name>A0ABV5WVY2_9LACO</name>
<dbReference type="Gene3D" id="3.40.50.720">
    <property type="entry name" value="NAD(P)-binding Rossmann-like Domain"/>
    <property type="match status" value="1"/>
</dbReference>
<keyword evidence="4" id="KW-1185">Reference proteome</keyword>
<dbReference type="Proteomes" id="UP001589691">
    <property type="component" value="Unassembled WGS sequence"/>
</dbReference>
<dbReference type="Gene3D" id="3.30.360.10">
    <property type="entry name" value="Dihydrodipicolinate Reductase, domain 2"/>
    <property type="match status" value="1"/>
</dbReference>
<dbReference type="EMBL" id="JBHLZY010000025">
    <property type="protein sequence ID" value="MFB9770316.1"/>
    <property type="molecule type" value="Genomic_DNA"/>
</dbReference>
<protein>
    <submittedName>
        <fullName evidence="3">Gfo/Idh/MocA family protein</fullName>
    </submittedName>
</protein>
<evidence type="ECO:0000259" key="2">
    <source>
        <dbReference type="Pfam" id="PF22725"/>
    </source>
</evidence>
<evidence type="ECO:0000313" key="3">
    <source>
        <dbReference type="EMBL" id="MFB9770316.1"/>
    </source>
</evidence>
<evidence type="ECO:0000313" key="4">
    <source>
        <dbReference type="Proteomes" id="UP001589691"/>
    </source>
</evidence>
<feature type="domain" description="GFO/IDH/MocA-like oxidoreductase" evidence="2">
    <location>
        <begin position="139"/>
        <end position="247"/>
    </location>
</feature>
<gene>
    <name evidence="3" type="ORF">ACFFLI_10630</name>
</gene>
<sequence length="325" mass="36105">MRLGILGTGKIVQDFLPMVGTLPTIELVGMLVRPHSLDRARQLQTTYPIKHLYTDYQELLANEDIDTVYVALPNSLHYQYAKEALEAGKNVICEKPFTLSGVELAKLKALAITKDLVLVEAITNQYLENYQGIQKSLTDLGDLKVVECNYSQYSSRYDQFKAGTVLPAFNPKLGGGALMDLNIYNIHFVTGLLGAPTKVSYHANIERDIDTSGVLTMTYPNTQVVCIGAKDCAAPVRSTIQGTKGAIVVEGPTNTLEQYEENWPGGVTRKVRLNKHIHRMYAEFKEFERIIETHDMTVAKQRMAHSQIVMDVVDQALASANLQLG</sequence>
<dbReference type="InterPro" id="IPR036291">
    <property type="entry name" value="NAD(P)-bd_dom_sf"/>
</dbReference>
<reference evidence="3 4" key="1">
    <citation type="submission" date="2024-09" db="EMBL/GenBank/DDBJ databases">
        <authorList>
            <person name="Sun Q."/>
            <person name="Mori K."/>
        </authorList>
    </citation>
    <scope>NUCLEOTIDE SEQUENCE [LARGE SCALE GENOMIC DNA]</scope>
    <source>
        <strain evidence="3 4">TBRC 4576</strain>
    </source>
</reference>
<accession>A0ABV5WVY2</accession>
<dbReference type="PANTHER" id="PTHR43054">
    <property type="match status" value="1"/>
</dbReference>
<proteinExistence type="predicted"/>
<dbReference type="SUPFAM" id="SSF55347">
    <property type="entry name" value="Glyceraldehyde-3-phosphate dehydrogenase-like, C-terminal domain"/>
    <property type="match status" value="1"/>
</dbReference>
<dbReference type="InterPro" id="IPR055170">
    <property type="entry name" value="GFO_IDH_MocA-like_dom"/>
</dbReference>
<dbReference type="Pfam" id="PF01408">
    <property type="entry name" value="GFO_IDH_MocA"/>
    <property type="match status" value="1"/>
</dbReference>
<dbReference type="Pfam" id="PF22725">
    <property type="entry name" value="GFO_IDH_MocA_C3"/>
    <property type="match status" value="1"/>
</dbReference>
<evidence type="ECO:0000259" key="1">
    <source>
        <dbReference type="Pfam" id="PF01408"/>
    </source>
</evidence>
<dbReference type="InterPro" id="IPR000683">
    <property type="entry name" value="Gfo/Idh/MocA-like_OxRdtase_N"/>
</dbReference>
<organism evidence="3 4">
    <name type="scientific">Lactiplantibacillus modestisalitolerans</name>
    <dbReference type="NCBI Taxonomy" id="1457219"/>
    <lineage>
        <taxon>Bacteria</taxon>
        <taxon>Bacillati</taxon>
        <taxon>Bacillota</taxon>
        <taxon>Bacilli</taxon>
        <taxon>Lactobacillales</taxon>
        <taxon>Lactobacillaceae</taxon>
        <taxon>Lactiplantibacillus</taxon>
    </lineage>
</organism>
<dbReference type="SUPFAM" id="SSF51735">
    <property type="entry name" value="NAD(P)-binding Rossmann-fold domains"/>
    <property type="match status" value="1"/>
</dbReference>
<dbReference type="PANTHER" id="PTHR43054:SF1">
    <property type="entry name" value="SCYLLO-INOSITOL 2-DEHYDROGENASE (NADP(+)) IOLU"/>
    <property type="match status" value="1"/>
</dbReference>
<comment type="caution">
    <text evidence="3">The sequence shown here is derived from an EMBL/GenBank/DDBJ whole genome shotgun (WGS) entry which is preliminary data.</text>
</comment>